<sequence length="377" mass="43285">MQKKILIHLGLFILTLITTTLAGAEWMFGKSWFFGEEVLSKKEFFQGFWYSIPFLGILTAHEFGHYFVARKLKVNTSLPYYIPQWFFSFTMSLGTFGALIQIKDKINSRKKYFDIGLAGPLAGFIVCLFVLTYGYTHLPDPTFIYQIHPEYEQYGLDYPQHVYAYDPADENANPPIRVGGNLLMMLMEKVLVADPTKIPDPHEMIHYPLLFAGYLALFFTALNLLPIGQLDGGHILYGLIGDKAHCIVSKYLFMGLLFLGGIGLINPGDSTQEIIIYSPLYLYFLYLCFYKMTNDRQERLFYAVIIFAMQYFAKWLFPSFEGFTVWLVFMFVLGRFLGVYHPPTTDTAPLGKKRIILGWLAMVIFIISFVPQVLVFG</sequence>
<keyword evidence="8 10" id="KW-1133">Transmembrane helix</keyword>
<dbReference type="CDD" id="cd06160">
    <property type="entry name" value="S2P-M50_like_2"/>
    <property type="match status" value="1"/>
</dbReference>
<evidence type="ECO:0000256" key="7">
    <source>
        <dbReference type="ARBA" id="ARBA00022946"/>
    </source>
</evidence>
<reference evidence="12 13" key="1">
    <citation type="submission" date="2021-12" db="EMBL/GenBank/DDBJ databases">
        <title>Genome sequencing of bacteria with rrn-lacking chromosome and rrn-plasmid.</title>
        <authorList>
            <person name="Anda M."/>
            <person name="Iwasaki W."/>
        </authorList>
    </citation>
    <scope>NUCLEOTIDE SEQUENCE [LARGE SCALE GENOMIC DNA]</scope>
    <source>
        <strain evidence="12 13">NBRC 15940</strain>
    </source>
</reference>
<dbReference type="Proteomes" id="UP001310022">
    <property type="component" value="Unassembled WGS sequence"/>
</dbReference>
<evidence type="ECO:0000256" key="10">
    <source>
        <dbReference type="SAM" id="Phobius"/>
    </source>
</evidence>
<keyword evidence="7" id="KW-0809">Transit peptide</keyword>
<feature type="transmembrane region" description="Helical" evidence="10">
    <location>
        <begin position="274"/>
        <end position="293"/>
    </location>
</feature>
<proteinExistence type="inferred from homology"/>
<dbReference type="GO" id="GO:0008233">
    <property type="term" value="F:peptidase activity"/>
    <property type="evidence" value="ECO:0007669"/>
    <property type="project" value="UniProtKB-KW"/>
</dbReference>
<feature type="transmembrane region" description="Helical" evidence="10">
    <location>
        <begin position="323"/>
        <end position="343"/>
    </location>
</feature>
<feature type="transmembrane region" description="Helical" evidence="10">
    <location>
        <begin position="205"/>
        <end position="227"/>
    </location>
</feature>
<dbReference type="EMBL" id="BQKE01000001">
    <property type="protein sequence ID" value="GJM61552.1"/>
    <property type="molecule type" value="Genomic_DNA"/>
</dbReference>
<feature type="transmembrane region" description="Helical" evidence="10">
    <location>
        <begin position="355"/>
        <end position="376"/>
    </location>
</feature>
<feature type="domain" description="Peptidase M50" evidence="11">
    <location>
        <begin position="51"/>
        <end position="243"/>
    </location>
</feature>
<keyword evidence="4" id="KW-0645">Protease</keyword>
<dbReference type="InterPro" id="IPR044838">
    <property type="entry name" value="EGY1-like"/>
</dbReference>
<dbReference type="InterPro" id="IPR008915">
    <property type="entry name" value="Peptidase_M50"/>
</dbReference>
<evidence type="ECO:0000256" key="9">
    <source>
        <dbReference type="ARBA" id="ARBA00023136"/>
    </source>
</evidence>
<feature type="transmembrane region" description="Helical" evidence="10">
    <location>
        <begin position="80"/>
        <end position="100"/>
    </location>
</feature>
<evidence type="ECO:0000256" key="5">
    <source>
        <dbReference type="ARBA" id="ARBA00022692"/>
    </source>
</evidence>
<evidence type="ECO:0000313" key="12">
    <source>
        <dbReference type="EMBL" id="GJM61552.1"/>
    </source>
</evidence>
<evidence type="ECO:0000259" key="11">
    <source>
        <dbReference type="Pfam" id="PF02163"/>
    </source>
</evidence>
<dbReference type="PANTHER" id="PTHR31412">
    <property type="entry name" value="ZINC METALLOPROTEASE EGY1"/>
    <property type="match status" value="1"/>
</dbReference>
<dbReference type="AlphaFoldDB" id="A0AAN4VY03"/>
<dbReference type="PANTHER" id="PTHR31412:SF0">
    <property type="entry name" value="ZINC METALLOPROTEASE EGY1, CHLOROPLASTIC-RELATED"/>
    <property type="match status" value="1"/>
</dbReference>
<comment type="cofactor">
    <cofactor evidence="1">
        <name>Zn(2+)</name>
        <dbReference type="ChEBI" id="CHEBI:29105"/>
    </cofactor>
</comment>
<organism evidence="12 13">
    <name type="scientific">Persicobacter diffluens</name>
    <dbReference type="NCBI Taxonomy" id="981"/>
    <lineage>
        <taxon>Bacteria</taxon>
        <taxon>Pseudomonadati</taxon>
        <taxon>Bacteroidota</taxon>
        <taxon>Cytophagia</taxon>
        <taxon>Cytophagales</taxon>
        <taxon>Persicobacteraceae</taxon>
        <taxon>Persicobacter</taxon>
    </lineage>
</organism>
<feature type="transmembrane region" description="Helical" evidence="10">
    <location>
        <begin position="300"/>
        <end position="317"/>
    </location>
</feature>
<name>A0AAN4VY03_9BACT</name>
<keyword evidence="6" id="KW-0378">Hydrolase</keyword>
<feature type="transmembrane region" description="Helical" evidence="10">
    <location>
        <begin position="248"/>
        <end position="268"/>
    </location>
</feature>
<keyword evidence="9 10" id="KW-0472">Membrane</keyword>
<evidence type="ECO:0000313" key="13">
    <source>
        <dbReference type="Proteomes" id="UP001310022"/>
    </source>
</evidence>
<evidence type="ECO:0000256" key="6">
    <source>
        <dbReference type="ARBA" id="ARBA00022801"/>
    </source>
</evidence>
<evidence type="ECO:0000256" key="4">
    <source>
        <dbReference type="ARBA" id="ARBA00022670"/>
    </source>
</evidence>
<accession>A0AAN4VY03</accession>
<feature type="transmembrane region" description="Helical" evidence="10">
    <location>
        <begin position="6"/>
        <end position="28"/>
    </location>
</feature>
<protein>
    <submittedName>
        <fullName evidence="12">Peptidase M50</fullName>
    </submittedName>
</protein>
<evidence type="ECO:0000256" key="8">
    <source>
        <dbReference type="ARBA" id="ARBA00022989"/>
    </source>
</evidence>
<evidence type="ECO:0000256" key="1">
    <source>
        <dbReference type="ARBA" id="ARBA00001947"/>
    </source>
</evidence>
<dbReference type="GO" id="GO:0006508">
    <property type="term" value="P:proteolysis"/>
    <property type="evidence" value="ECO:0007669"/>
    <property type="project" value="UniProtKB-KW"/>
</dbReference>
<keyword evidence="5 10" id="KW-0812">Transmembrane</keyword>
<feature type="transmembrane region" description="Helical" evidence="10">
    <location>
        <begin position="112"/>
        <end position="135"/>
    </location>
</feature>
<evidence type="ECO:0000256" key="3">
    <source>
        <dbReference type="ARBA" id="ARBA00007931"/>
    </source>
</evidence>
<gene>
    <name evidence="12" type="ORF">PEDI_21040</name>
</gene>
<dbReference type="Pfam" id="PF02163">
    <property type="entry name" value="Peptidase_M50"/>
    <property type="match status" value="1"/>
</dbReference>
<comment type="similarity">
    <text evidence="3">Belongs to the peptidase M50B family.</text>
</comment>
<comment type="subcellular location">
    <subcellularLocation>
        <location evidence="2">Membrane</location>
        <topology evidence="2">Multi-pass membrane protein</topology>
    </subcellularLocation>
</comment>
<keyword evidence="13" id="KW-1185">Reference proteome</keyword>
<comment type="caution">
    <text evidence="12">The sequence shown here is derived from an EMBL/GenBank/DDBJ whole genome shotgun (WGS) entry which is preliminary data.</text>
</comment>
<dbReference type="GO" id="GO:0016020">
    <property type="term" value="C:membrane"/>
    <property type="evidence" value="ECO:0007669"/>
    <property type="project" value="UniProtKB-SubCell"/>
</dbReference>
<dbReference type="RefSeq" id="WP_338237084.1">
    <property type="nucleotide sequence ID" value="NZ_BQKE01000001.1"/>
</dbReference>
<evidence type="ECO:0000256" key="2">
    <source>
        <dbReference type="ARBA" id="ARBA00004141"/>
    </source>
</evidence>